<dbReference type="InterPro" id="IPR013041">
    <property type="entry name" value="Clathrin_app_Ig-like_sf"/>
</dbReference>
<keyword evidence="4 7" id="KW-0653">Protein transport</keyword>
<evidence type="ECO:0000256" key="1">
    <source>
        <dbReference type="ARBA" id="ARBA00004277"/>
    </source>
</evidence>
<dbReference type="GO" id="GO:0030122">
    <property type="term" value="C:AP-2 adaptor complex"/>
    <property type="evidence" value="ECO:0007669"/>
    <property type="project" value="InterPro"/>
</dbReference>
<sequence>MQIRGLSQFIADVRAASTAEAERTRIVSELQHIRRKISSGKTAKSKSSYECRKVVAKLLFIYILGYDIDFGLEEMISLVKMPGFSEKHIGYLAISLLYRGNEKVQHDIMPVVVADLHSPHEYLTALALNYASQHDNISTLSQDYLDLVYQLMVSPTSSPSVAKKATLCMASYFRKDPQRFIEHVDFADRVERVCAVFVGSSLGIATALVALIREIAYHSPETLKPVFYRQTLQKLGEVFYEKDERSSEYAYYGVPAPWLVTKLCGLLCSLRMDVSSVSQSDSDEKMASKLCEDILVFCLRDIENVEYNSSADSPLQHMHARTMVLIAACKLAQQLSLFEQHKELNEEVLDYVKQQLDSTGTTNPTGSRAPSNYNATSQSPNQRYFALELLKYVPVMDDMEVPAILLGFLKDRDVSVRALILDVLYACTTPQNVEYICSELLDVLAAADLQTRPPMIAQLAAMIEKFTFNAEWFFDTCLTLLVIGGNSVEDSLWQRLVQTVVDNETIQNYAIEKIYDTLKTSKNAKNSRAFVCAAGYILGEFAYMFRGDILDLIAALQDTVDSTNAPALNYSGTTGSSGQTSGAGASYTALVAGSGAQSTGVLLTTYFKIAAWFPDVRPDVADILEVYASSMDQDTQQRAIEYIRMLAPENQDMLNCMTVRRPVAGNTVQNTNVTGQLMSPASTGALGTSGTPSNAVAANITGSTGLATLPLHVGRATLPRNFSQSSLSATSTGASTAPAGPFGTPTSQNPRSPVVSSSPTSPMHLSSNWEFGFKRMLTEKSAVLYQDALLQIGCIVSFHKNEGTLTLHLKNISAYHLTSIAVTITNPVSDQILQVRQVSSIGTSLSEGQSTSQTIKVVALQPFAVTPTCRISYFAGVMCECTFKLPIVLEKFLTPTPISSDQFSQRWAQLGSDLEFSKKFLNISVSRAQKSVLDDEELITGMGYSVVRDAVAAPALCAAGILHTSVGGMFGCLLLLEPDATGKNYTVTVRSTQNRLVSVILVNNVARAYNL</sequence>
<evidence type="ECO:0000313" key="12">
    <source>
        <dbReference type="Proteomes" id="UP001362899"/>
    </source>
</evidence>
<dbReference type="Gene3D" id="1.25.10.10">
    <property type="entry name" value="Leucine-rich Repeat Variant"/>
    <property type="match status" value="1"/>
</dbReference>
<evidence type="ECO:0000259" key="10">
    <source>
        <dbReference type="SMART" id="SM00809"/>
    </source>
</evidence>
<keyword evidence="12" id="KW-1185">Reference proteome</keyword>
<dbReference type="PIRSF" id="PIRSF037091">
    <property type="entry name" value="AP2_complex_alpha"/>
    <property type="match status" value="1"/>
</dbReference>
<dbReference type="InterPro" id="IPR016024">
    <property type="entry name" value="ARM-type_fold"/>
</dbReference>
<accession>A0AAV5RNM7</accession>
<comment type="subcellular location">
    <subcellularLocation>
        <location evidence="1">Membrane</location>
        <location evidence="1">Coated pit</location>
        <topology evidence="1">Peripheral membrane protein</topology>
        <orientation evidence="1">Cytoplasmic side</orientation>
    </subcellularLocation>
</comment>
<feature type="binding site" evidence="8">
    <location>
        <position position="49"/>
    </location>
    <ligand>
        <name>a 1,2-diacyl-sn-glycero-3-phospho-(1D-myo-inositol-3,4,5-trisphosphate)</name>
        <dbReference type="ChEBI" id="CHEBI:57836"/>
    </ligand>
</feature>
<evidence type="ECO:0000256" key="8">
    <source>
        <dbReference type="PIRSR" id="PIRSR037091-1"/>
    </source>
</evidence>
<feature type="binding site" evidence="8">
    <location>
        <position position="36"/>
    </location>
    <ligand>
        <name>a 1,2-diacyl-sn-glycero-3-phospho-(1D-myo-inositol-3,4,5-trisphosphate)</name>
        <dbReference type="ChEBI" id="CHEBI:57836"/>
    </ligand>
</feature>
<keyword evidence="5 7" id="KW-0472">Membrane</keyword>
<feature type="compositionally biased region" description="Low complexity" evidence="9">
    <location>
        <begin position="750"/>
        <end position="763"/>
    </location>
</feature>
<evidence type="ECO:0000256" key="7">
    <source>
        <dbReference type="PIRNR" id="PIRNR037091"/>
    </source>
</evidence>
<dbReference type="SUPFAM" id="SSF49348">
    <property type="entry name" value="Clathrin adaptor appendage domain"/>
    <property type="match status" value="1"/>
</dbReference>
<dbReference type="Gene3D" id="2.60.40.1230">
    <property type="match status" value="1"/>
</dbReference>
<dbReference type="SMART" id="SM00809">
    <property type="entry name" value="Alpha_adaptinC2"/>
    <property type="match status" value="1"/>
</dbReference>
<proteinExistence type="inferred from homology"/>
<feature type="region of interest" description="Disordered" evidence="9">
    <location>
        <begin position="724"/>
        <end position="763"/>
    </location>
</feature>
<comment type="similarity">
    <text evidence="7">Belongs to the adaptor complexes large subunit family.</text>
</comment>
<dbReference type="Pfam" id="PF02296">
    <property type="entry name" value="Alpha_adaptin_C"/>
    <property type="match status" value="1"/>
</dbReference>
<dbReference type="PANTHER" id="PTHR22780">
    <property type="entry name" value="ADAPTIN, ALPHA/GAMMA/EPSILON"/>
    <property type="match status" value="1"/>
</dbReference>
<gene>
    <name evidence="11" type="ORF">DASB73_039880</name>
</gene>
<dbReference type="Pfam" id="PF01602">
    <property type="entry name" value="Adaptin_N"/>
    <property type="match status" value="1"/>
</dbReference>
<comment type="function">
    <text evidence="7">Adaptins are components of the adaptor complexes which link clathrin to receptors in coated vesicles. Clathrin-associated protein complexes are believed to interact with the cytoplasmic tails of membrane proteins, leading to their selection and concentration.</text>
</comment>
<dbReference type="SUPFAM" id="SSF48371">
    <property type="entry name" value="ARM repeat"/>
    <property type="match status" value="1"/>
</dbReference>
<feature type="domain" description="Clathrin adaptor alpha/beta/gamma-adaptin appendage Ig-like subdomain" evidence="10">
    <location>
        <begin position="774"/>
        <end position="886"/>
    </location>
</feature>
<evidence type="ECO:0000256" key="3">
    <source>
        <dbReference type="ARBA" id="ARBA00022583"/>
    </source>
</evidence>
<dbReference type="InterPro" id="IPR002553">
    <property type="entry name" value="Clathrin/coatomer_adapt-like_N"/>
</dbReference>
<dbReference type="SUPFAM" id="SSF55711">
    <property type="entry name" value="Subdomain of clathrin and coatomer appendage domain"/>
    <property type="match status" value="1"/>
</dbReference>
<dbReference type="InterPro" id="IPR011989">
    <property type="entry name" value="ARM-like"/>
</dbReference>
<dbReference type="Pfam" id="PF02883">
    <property type="entry name" value="Alpha_adaptinC2"/>
    <property type="match status" value="1"/>
</dbReference>
<evidence type="ECO:0000256" key="2">
    <source>
        <dbReference type="ARBA" id="ARBA00022448"/>
    </source>
</evidence>
<evidence type="ECO:0000256" key="5">
    <source>
        <dbReference type="ARBA" id="ARBA00023136"/>
    </source>
</evidence>
<dbReference type="AlphaFoldDB" id="A0AAV5RNM7"/>
<evidence type="ECO:0000313" key="11">
    <source>
        <dbReference type="EMBL" id="GMM53025.1"/>
    </source>
</evidence>
<name>A0AAV5RNM7_STABA</name>
<dbReference type="GO" id="GO:0072583">
    <property type="term" value="P:clathrin-dependent endocytosis"/>
    <property type="evidence" value="ECO:0007669"/>
    <property type="project" value="InterPro"/>
</dbReference>
<dbReference type="InterPro" id="IPR017104">
    <property type="entry name" value="AP2_complex_asu"/>
</dbReference>
<dbReference type="GO" id="GO:0006886">
    <property type="term" value="P:intracellular protein transport"/>
    <property type="evidence" value="ECO:0007669"/>
    <property type="project" value="UniProtKB-UniRule"/>
</dbReference>
<feature type="binding site" evidence="8">
    <location>
        <begin position="4"/>
        <end position="5"/>
    </location>
    <ligand>
        <name>a 1,2-diacyl-sn-glycero-3-phospho-(1D-myo-inositol-3,4,5-trisphosphate)</name>
        <dbReference type="ChEBI" id="CHEBI:57836"/>
    </ligand>
</feature>
<keyword evidence="6 7" id="KW-0168">Coated pit</keyword>
<comment type="caution">
    <text evidence="11">The sequence shown here is derived from an EMBL/GenBank/DDBJ whole genome shotgun (WGS) entry which is preliminary data.</text>
</comment>
<dbReference type="InterPro" id="IPR009028">
    <property type="entry name" value="Coatomer/calthrin_app_sub_C"/>
</dbReference>
<dbReference type="EMBL" id="BTGC01000008">
    <property type="protein sequence ID" value="GMM53025.1"/>
    <property type="molecule type" value="Genomic_DNA"/>
</dbReference>
<feature type="binding site" evidence="8">
    <location>
        <begin position="53"/>
        <end position="57"/>
    </location>
    <ligand>
        <name>a 1,2-diacyl-sn-glycero-3-phospho-(1D-myo-inositol-3,4,5-trisphosphate)</name>
        <dbReference type="ChEBI" id="CHEBI:57836"/>
    </ligand>
</feature>
<dbReference type="InterPro" id="IPR008152">
    <property type="entry name" value="Clathrin_a/b/g-adaptin_app_Ig"/>
</dbReference>
<keyword evidence="2 7" id="KW-0813">Transport</keyword>
<evidence type="ECO:0000256" key="4">
    <source>
        <dbReference type="ARBA" id="ARBA00022927"/>
    </source>
</evidence>
<dbReference type="InterPro" id="IPR003164">
    <property type="entry name" value="Clathrin_a-adaptin_app_sub_C"/>
</dbReference>
<reference evidence="11 12" key="1">
    <citation type="journal article" date="2023" name="Elife">
        <title>Identification of key yeast species and microbe-microbe interactions impacting larval growth of Drosophila in the wild.</title>
        <authorList>
            <person name="Mure A."/>
            <person name="Sugiura Y."/>
            <person name="Maeda R."/>
            <person name="Honda K."/>
            <person name="Sakurai N."/>
            <person name="Takahashi Y."/>
            <person name="Watada M."/>
            <person name="Katoh T."/>
            <person name="Gotoh A."/>
            <person name="Gotoh Y."/>
            <person name="Taniguchi I."/>
            <person name="Nakamura K."/>
            <person name="Hayashi T."/>
            <person name="Katayama T."/>
            <person name="Uemura T."/>
            <person name="Hattori Y."/>
        </authorList>
    </citation>
    <scope>NUCLEOTIDE SEQUENCE [LARGE SCALE GENOMIC DNA]</scope>
    <source>
        <strain evidence="11 12">SB-73</strain>
    </source>
</reference>
<dbReference type="GO" id="GO:0035615">
    <property type="term" value="F:clathrin adaptor activity"/>
    <property type="evidence" value="ECO:0007669"/>
    <property type="project" value="InterPro"/>
</dbReference>
<dbReference type="InterPro" id="IPR050840">
    <property type="entry name" value="Adaptor_Complx_Large_Subunit"/>
</dbReference>
<protein>
    <recommendedName>
        <fullName evidence="7">AP-2 complex subunit alpha</fullName>
    </recommendedName>
</protein>
<evidence type="ECO:0000256" key="6">
    <source>
        <dbReference type="ARBA" id="ARBA00023176"/>
    </source>
</evidence>
<dbReference type="InterPro" id="IPR012295">
    <property type="entry name" value="TBP_dom_sf"/>
</dbReference>
<organism evidence="11 12">
    <name type="scientific">Starmerella bacillaris</name>
    <name type="common">Yeast</name>
    <name type="synonym">Candida zemplinina</name>
    <dbReference type="NCBI Taxonomy" id="1247836"/>
    <lineage>
        <taxon>Eukaryota</taxon>
        <taxon>Fungi</taxon>
        <taxon>Dikarya</taxon>
        <taxon>Ascomycota</taxon>
        <taxon>Saccharomycotina</taxon>
        <taxon>Dipodascomycetes</taxon>
        <taxon>Dipodascales</taxon>
        <taxon>Trichomonascaceae</taxon>
        <taxon>Starmerella</taxon>
    </lineage>
</organism>
<dbReference type="Gene3D" id="3.30.310.10">
    <property type="entry name" value="TATA-Binding Protein"/>
    <property type="match status" value="1"/>
</dbReference>
<feature type="compositionally biased region" description="Low complexity" evidence="9">
    <location>
        <begin position="724"/>
        <end position="737"/>
    </location>
</feature>
<keyword evidence="3 7" id="KW-0254">Endocytosis</keyword>
<dbReference type="Proteomes" id="UP001362899">
    <property type="component" value="Unassembled WGS sequence"/>
</dbReference>
<feature type="region of interest" description="Disordered" evidence="9">
    <location>
        <begin position="358"/>
        <end position="377"/>
    </location>
</feature>
<evidence type="ECO:0000256" key="9">
    <source>
        <dbReference type="SAM" id="MobiDB-lite"/>
    </source>
</evidence>